<evidence type="ECO:0000256" key="4">
    <source>
        <dbReference type="ARBA" id="ARBA00022692"/>
    </source>
</evidence>
<dbReference type="Proteomes" id="UP001321473">
    <property type="component" value="Unassembled WGS sequence"/>
</dbReference>
<dbReference type="InterPro" id="IPR000157">
    <property type="entry name" value="TIR_dom"/>
</dbReference>
<evidence type="ECO:0000256" key="11">
    <source>
        <dbReference type="SAM" id="Phobius"/>
    </source>
</evidence>
<feature type="transmembrane region" description="Helical" evidence="11">
    <location>
        <begin position="762"/>
        <end position="784"/>
    </location>
</feature>
<dbReference type="PROSITE" id="PS51450">
    <property type="entry name" value="LRR"/>
    <property type="match status" value="2"/>
</dbReference>
<dbReference type="SMART" id="SM00369">
    <property type="entry name" value="LRR_TYP"/>
    <property type="match status" value="11"/>
</dbReference>
<dbReference type="PROSITE" id="PS50104">
    <property type="entry name" value="TIR"/>
    <property type="match status" value="1"/>
</dbReference>
<keyword evidence="6" id="KW-0677">Repeat</keyword>
<dbReference type="SMART" id="SM00082">
    <property type="entry name" value="LRRCT"/>
    <property type="match status" value="2"/>
</dbReference>
<dbReference type="InterPro" id="IPR003591">
    <property type="entry name" value="Leu-rich_rpt_typical-subtyp"/>
</dbReference>
<comment type="similarity">
    <text evidence="2">Belongs to the Toll-like receptor family.</text>
</comment>
<keyword evidence="10" id="KW-0325">Glycoprotein</keyword>
<keyword evidence="8 11" id="KW-0472">Membrane</keyword>
<comment type="subcellular location">
    <subcellularLocation>
        <location evidence="1">Membrane</location>
        <topology evidence="1">Single-pass type I membrane protein</topology>
    </subcellularLocation>
</comment>
<name>A0AAQ4E0G5_AMBAM</name>
<dbReference type="SMART" id="SM00255">
    <property type="entry name" value="TIR"/>
    <property type="match status" value="1"/>
</dbReference>
<dbReference type="GO" id="GO:0007165">
    <property type="term" value="P:signal transduction"/>
    <property type="evidence" value="ECO:0007669"/>
    <property type="project" value="InterPro"/>
</dbReference>
<keyword evidence="15" id="KW-1185">Reference proteome</keyword>
<dbReference type="SUPFAM" id="SSF52200">
    <property type="entry name" value="Toll/Interleukin receptor TIR domain"/>
    <property type="match status" value="1"/>
</dbReference>
<evidence type="ECO:0000313" key="14">
    <source>
        <dbReference type="EMBL" id="KAK8768205.1"/>
    </source>
</evidence>
<keyword evidence="7 11" id="KW-1133">Transmembrane helix</keyword>
<evidence type="ECO:0000313" key="15">
    <source>
        <dbReference type="Proteomes" id="UP001321473"/>
    </source>
</evidence>
<evidence type="ECO:0000256" key="10">
    <source>
        <dbReference type="ARBA" id="ARBA00023180"/>
    </source>
</evidence>
<dbReference type="InterPro" id="IPR032675">
    <property type="entry name" value="LRR_dom_sf"/>
</dbReference>
<keyword evidence="5 12" id="KW-0732">Signal</keyword>
<evidence type="ECO:0000259" key="13">
    <source>
        <dbReference type="PROSITE" id="PS50104"/>
    </source>
</evidence>
<feature type="chain" id="PRO_5043032633" description="TIR domain-containing protein" evidence="12">
    <location>
        <begin position="31"/>
        <end position="974"/>
    </location>
</feature>
<dbReference type="GO" id="GO:0038023">
    <property type="term" value="F:signaling receptor activity"/>
    <property type="evidence" value="ECO:0007669"/>
    <property type="project" value="TreeGrafter"/>
</dbReference>
<dbReference type="Gene3D" id="3.80.10.10">
    <property type="entry name" value="Ribonuclease Inhibitor"/>
    <property type="match status" value="4"/>
</dbReference>
<dbReference type="AlphaFoldDB" id="A0AAQ4E0G5"/>
<organism evidence="14 15">
    <name type="scientific">Amblyomma americanum</name>
    <name type="common">Lone star tick</name>
    <dbReference type="NCBI Taxonomy" id="6943"/>
    <lineage>
        <taxon>Eukaryota</taxon>
        <taxon>Metazoa</taxon>
        <taxon>Ecdysozoa</taxon>
        <taxon>Arthropoda</taxon>
        <taxon>Chelicerata</taxon>
        <taxon>Arachnida</taxon>
        <taxon>Acari</taxon>
        <taxon>Parasitiformes</taxon>
        <taxon>Ixodida</taxon>
        <taxon>Ixodoidea</taxon>
        <taxon>Ixodidae</taxon>
        <taxon>Amblyomminae</taxon>
        <taxon>Amblyomma</taxon>
    </lineage>
</organism>
<dbReference type="Gene3D" id="3.40.50.10140">
    <property type="entry name" value="Toll/interleukin-1 receptor homology (TIR) domain"/>
    <property type="match status" value="1"/>
</dbReference>
<evidence type="ECO:0000256" key="8">
    <source>
        <dbReference type="ARBA" id="ARBA00023136"/>
    </source>
</evidence>
<evidence type="ECO:0000256" key="2">
    <source>
        <dbReference type="ARBA" id="ARBA00009634"/>
    </source>
</evidence>
<comment type="caution">
    <text evidence="14">The sequence shown here is derived from an EMBL/GenBank/DDBJ whole genome shotgun (WGS) entry which is preliminary data.</text>
</comment>
<evidence type="ECO:0000256" key="12">
    <source>
        <dbReference type="SAM" id="SignalP"/>
    </source>
</evidence>
<evidence type="ECO:0000256" key="1">
    <source>
        <dbReference type="ARBA" id="ARBA00004479"/>
    </source>
</evidence>
<dbReference type="InterPro" id="IPR035897">
    <property type="entry name" value="Toll_tir_struct_dom_sf"/>
</dbReference>
<evidence type="ECO:0000256" key="7">
    <source>
        <dbReference type="ARBA" id="ARBA00022989"/>
    </source>
</evidence>
<reference evidence="14 15" key="1">
    <citation type="journal article" date="2023" name="Arcadia Sci">
        <title>De novo assembly of a long-read Amblyomma americanum tick genome.</title>
        <authorList>
            <person name="Chou S."/>
            <person name="Poskanzer K.E."/>
            <person name="Rollins M."/>
            <person name="Thuy-Boun P.S."/>
        </authorList>
    </citation>
    <scope>NUCLEOTIDE SEQUENCE [LARGE SCALE GENOMIC DNA]</scope>
    <source>
        <strain evidence="14">F_SG_1</strain>
        <tissue evidence="14">Salivary glands</tissue>
    </source>
</reference>
<dbReference type="PANTHER" id="PTHR24365:SF541">
    <property type="entry name" value="PROTEIN TOLL-RELATED"/>
    <property type="match status" value="1"/>
</dbReference>
<gene>
    <name evidence="14" type="ORF">V5799_015330</name>
</gene>
<keyword evidence="3" id="KW-0433">Leucine-rich repeat</keyword>
<evidence type="ECO:0000256" key="5">
    <source>
        <dbReference type="ARBA" id="ARBA00022729"/>
    </source>
</evidence>
<dbReference type="Pfam" id="PF13855">
    <property type="entry name" value="LRR_8"/>
    <property type="match status" value="4"/>
</dbReference>
<keyword evidence="4 11" id="KW-0812">Transmembrane</keyword>
<evidence type="ECO:0000256" key="3">
    <source>
        <dbReference type="ARBA" id="ARBA00022614"/>
    </source>
</evidence>
<dbReference type="InterPro" id="IPR000483">
    <property type="entry name" value="Cys-rich_flank_reg_C"/>
</dbReference>
<proteinExistence type="inferred from homology"/>
<keyword evidence="9" id="KW-0675">Receptor</keyword>
<sequence length="974" mass="109436">MPSSTTRGLFQVDSLACALVMACVFCWSEARNWRAVNATCPEKLEHCLCVVVKQGARTSCKNIARPQELDADMARLEGIIHRRLAFDHVQIAELPARWFTNHSVSELSIKNCPLSDVGEAAMSGIDRLSRVVMENVQLETVPRGLSAAKRLRWLQIRKSGVRFLRGVLSLAVLSELDLRNNAIEVIDEEYLSGVPNLQHLLLSGNKIQHLSPVLFKATRKLRTVEFRTNNITTVSTMFDDLRYLEAVDLSHNMITDIQELLASRLPYLKILKLGNNRISVVTEVALSNVMIKELLLNDNEITQVRNGAFAALSSMTRLDISNNSIAQMEESVLPTTSNLEYLTLSRTGLINVAGSFSKQRHIKDLVLSLNRIEDITDAFTGLEMLRTVSLRSNLVTHVPDGAFSDSSGLLEINLSDNRIRWVGRNAFKELLTLNKLILSGNQLLSLNGSVANLPKLHYLDASFNAIQSLERGEFTNNGRLTFIQLSANNISSVRGAFTGATDLVGLVLRGNALKLLRRSDFPKRFKGKPTLTLNDNPLMCDCRLSWLVGPGSEVQMRNNPICEGPPWLAGRFLLNLTEDDLVRWEADCEPACRCGCREDSLGKRTVLVNCSSSALEGAPSTFPEGTTQLELLDNRIEALDGALVNDAPRLRVLSLRKNLLSSVNVTTIPEEVQSLDLSYNRLKRFPYTLVSQRKLTTLRLSGNPFVCDCADYRFRQWIEAHRKVIVDAQDIVCAEHTNPLVSLKAFLSLGQKQLCPVAIPRAVAYLLPVLVALAMGLAISAAYLRYRRELKVWLYARGLCLSLQCVKEDELDEAKLFDVFLSFSSRDGDWVHAQLLPGVESLGFSVCTYERNFKGGFLLQDIIRDAVACSRRTLLLLTRNFVESEWCRWEFRLAYQRALEDHVNRLVVVLVDDVAPDSMDDDLRAYVRAANYIRWGEHNFWDKLLYSLPKKDAKRKLITERTEQYPMTHISQAG</sequence>
<dbReference type="SUPFAM" id="SSF52058">
    <property type="entry name" value="L domain-like"/>
    <property type="match status" value="3"/>
</dbReference>
<feature type="signal peptide" evidence="12">
    <location>
        <begin position="1"/>
        <end position="30"/>
    </location>
</feature>
<dbReference type="InterPro" id="IPR001611">
    <property type="entry name" value="Leu-rich_rpt"/>
</dbReference>
<dbReference type="PANTHER" id="PTHR24365">
    <property type="entry name" value="TOLL-LIKE RECEPTOR"/>
    <property type="match status" value="1"/>
</dbReference>
<dbReference type="Pfam" id="PF13676">
    <property type="entry name" value="TIR_2"/>
    <property type="match status" value="1"/>
</dbReference>
<protein>
    <recommendedName>
        <fullName evidence="13">TIR domain-containing protein</fullName>
    </recommendedName>
</protein>
<evidence type="ECO:0000256" key="9">
    <source>
        <dbReference type="ARBA" id="ARBA00023170"/>
    </source>
</evidence>
<feature type="domain" description="TIR" evidence="13">
    <location>
        <begin position="815"/>
        <end position="948"/>
    </location>
</feature>
<accession>A0AAQ4E0G5</accession>
<dbReference type="EMBL" id="JARKHS020024334">
    <property type="protein sequence ID" value="KAK8768205.1"/>
    <property type="molecule type" value="Genomic_DNA"/>
</dbReference>
<evidence type="ECO:0000256" key="6">
    <source>
        <dbReference type="ARBA" id="ARBA00022737"/>
    </source>
</evidence>
<dbReference type="GO" id="GO:0005886">
    <property type="term" value="C:plasma membrane"/>
    <property type="evidence" value="ECO:0007669"/>
    <property type="project" value="TreeGrafter"/>
</dbReference>